<evidence type="ECO:0000313" key="2">
    <source>
        <dbReference type="EMBL" id="BDZ59778.1"/>
    </source>
</evidence>
<organism evidence="2">
    <name type="scientific">Barrientosiimonas endolithica</name>
    <dbReference type="NCBI Taxonomy" id="1535208"/>
    <lineage>
        <taxon>Bacteria</taxon>
        <taxon>Bacillati</taxon>
        <taxon>Actinomycetota</taxon>
        <taxon>Actinomycetes</taxon>
        <taxon>Micrococcales</taxon>
        <taxon>Dermacoccaceae</taxon>
        <taxon>Barrientosiimonas</taxon>
    </lineage>
</organism>
<dbReference type="Pfam" id="PF13460">
    <property type="entry name" value="NAD_binding_10"/>
    <property type="match status" value="1"/>
</dbReference>
<dbReference type="SUPFAM" id="SSF51735">
    <property type="entry name" value="NAD(P)-binding Rossmann-fold domains"/>
    <property type="match status" value="1"/>
</dbReference>
<dbReference type="Gene3D" id="3.40.50.720">
    <property type="entry name" value="NAD(P)-binding Rossmann-like Domain"/>
    <property type="match status" value="1"/>
</dbReference>
<name>A0ABN6YWJ9_9MICO</name>
<proteinExistence type="predicted"/>
<dbReference type="EMBL" id="AP027735">
    <property type="protein sequence ID" value="BDZ59778.1"/>
    <property type="molecule type" value="Genomic_DNA"/>
</dbReference>
<feature type="domain" description="NAD(P)-binding" evidence="1">
    <location>
        <begin position="21"/>
        <end position="205"/>
    </location>
</feature>
<dbReference type="PANTHER" id="PTHR15020">
    <property type="entry name" value="FLAVIN REDUCTASE-RELATED"/>
    <property type="match status" value="1"/>
</dbReference>
<dbReference type="PANTHER" id="PTHR15020:SF50">
    <property type="entry name" value="UPF0659 PROTEIN YMR090W"/>
    <property type="match status" value="1"/>
</dbReference>
<dbReference type="InterPro" id="IPR036291">
    <property type="entry name" value="NAD(P)-bd_dom_sf"/>
</dbReference>
<evidence type="ECO:0000259" key="1">
    <source>
        <dbReference type="Pfam" id="PF13460"/>
    </source>
</evidence>
<reference evidence="2" key="1">
    <citation type="journal article" date="2014" name="Int. J. Syst. Evol. Microbiol.">
        <title>Complete genome of a new Firmicutes species belonging to the dominant human colonic microbiota ('Ruminococcus bicirculans') reveals two chromosomes and a selective capacity to utilize plant glucans.</title>
        <authorList>
            <consortium name="NISC Comparative Sequencing Program"/>
            <person name="Wegmann U."/>
            <person name="Louis P."/>
            <person name="Goesmann A."/>
            <person name="Henrissat B."/>
            <person name="Duncan S.H."/>
            <person name="Flint H.J."/>
        </authorList>
    </citation>
    <scope>NUCLEOTIDE SEQUENCE</scope>
    <source>
        <strain evidence="2">NBRC 110608</strain>
    </source>
</reference>
<sequence>MVVREGAATYGLGMASILIFGGHGKIALLAEPLLVNAGHTVDAVIRNPDHRDEVAATGANPIVADVEQLEPEDMQDLVEGHDVVIWSAGAGGGDPERTEAVDRDAAIRSIGASQVAQVPRYVMVSYFGAGPDHGVPEDEGFFTYAEAKAAADAYLRAADVDAVVLGPSRLLDEPGTGTVSVGDTEGTGVPRADVAAVIAAVVDNPEVKNVTFEFNAGDVPVAEAVQSLVE</sequence>
<reference evidence="2" key="2">
    <citation type="submission" date="2023-02" db="EMBL/GenBank/DDBJ databases">
        <authorList>
            <person name="Sun Q."/>
            <person name="Mori K."/>
        </authorList>
    </citation>
    <scope>NUCLEOTIDE SEQUENCE</scope>
    <source>
        <strain evidence="2">NBRC 110608</strain>
    </source>
</reference>
<dbReference type="InterPro" id="IPR016040">
    <property type="entry name" value="NAD(P)-bd_dom"/>
</dbReference>
<accession>A0ABN6YWJ9</accession>
<gene>
    <name evidence="2" type="ORF">GCM10025872_34350</name>
</gene>
<protein>
    <submittedName>
        <fullName evidence="2">NAD-dependent dehydratase</fullName>
    </submittedName>
</protein>